<feature type="transmembrane region" description="Helical" evidence="6">
    <location>
        <begin position="314"/>
        <end position="334"/>
    </location>
</feature>
<comment type="caution">
    <text evidence="7">The sequence shown here is derived from an EMBL/GenBank/DDBJ whole genome shotgun (WGS) entry which is preliminary data.</text>
</comment>
<feature type="transmembrane region" description="Helical" evidence="6">
    <location>
        <begin position="346"/>
        <end position="367"/>
    </location>
</feature>
<organism evidence="7 8">
    <name type="scientific">Micrococcus luteus</name>
    <name type="common">Micrococcus lysodeikticus</name>
    <dbReference type="NCBI Taxonomy" id="1270"/>
    <lineage>
        <taxon>Bacteria</taxon>
        <taxon>Bacillati</taxon>
        <taxon>Actinomycetota</taxon>
        <taxon>Actinomycetes</taxon>
        <taxon>Micrococcales</taxon>
        <taxon>Micrococcaceae</taxon>
        <taxon>Micrococcus</taxon>
    </lineage>
</organism>
<dbReference type="InterPro" id="IPR050833">
    <property type="entry name" value="Poly_Biosynth_Transport"/>
</dbReference>
<dbReference type="PANTHER" id="PTHR30250:SF11">
    <property type="entry name" value="O-ANTIGEN TRANSPORTER-RELATED"/>
    <property type="match status" value="1"/>
</dbReference>
<dbReference type="InterPro" id="IPR006311">
    <property type="entry name" value="TAT_signal"/>
</dbReference>
<dbReference type="GO" id="GO:0005886">
    <property type="term" value="C:plasma membrane"/>
    <property type="evidence" value="ECO:0007669"/>
    <property type="project" value="UniProtKB-SubCell"/>
</dbReference>
<evidence type="ECO:0000256" key="4">
    <source>
        <dbReference type="ARBA" id="ARBA00022989"/>
    </source>
</evidence>
<evidence type="ECO:0000256" key="2">
    <source>
        <dbReference type="ARBA" id="ARBA00022475"/>
    </source>
</evidence>
<keyword evidence="5 6" id="KW-0472">Membrane</keyword>
<dbReference type="PROSITE" id="PS51318">
    <property type="entry name" value="TAT"/>
    <property type="match status" value="1"/>
</dbReference>
<gene>
    <name evidence="7" type="ORF">M3A82_004300</name>
</gene>
<feature type="transmembrane region" description="Helical" evidence="6">
    <location>
        <begin position="373"/>
        <end position="394"/>
    </location>
</feature>
<feature type="transmembrane region" description="Helical" evidence="6">
    <location>
        <begin position="282"/>
        <end position="302"/>
    </location>
</feature>
<keyword evidence="2" id="KW-1003">Cell membrane</keyword>
<dbReference type="AlphaFoldDB" id="A0AAP3AG70"/>
<comment type="subcellular location">
    <subcellularLocation>
        <location evidence="1">Cell membrane</location>
        <topology evidence="1">Multi-pass membrane protein</topology>
    </subcellularLocation>
</comment>
<evidence type="ECO:0000256" key="6">
    <source>
        <dbReference type="SAM" id="Phobius"/>
    </source>
</evidence>
<dbReference type="PANTHER" id="PTHR30250">
    <property type="entry name" value="PST FAMILY PREDICTED COLANIC ACID TRANSPORTER"/>
    <property type="match status" value="1"/>
</dbReference>
<accession>A0AAP3AG70</accession>
<reference evidence="7" key="1">
    <citation type="submission" date="2023-06" db="EMBL/GenBank/DDBJ databases">
        <title>lsaBGC provides a comprehensive framework for evolutionary analysis of biosynthetic gene clusters within focal taxa.</title>
        <authorList>
            <person name="Salamzade R."/>
            <person name="Sandstrom S."/>
            <person name="Kalan L.R."/>
        </authorList>
    </citation>
    <scope>NUCLEOTIDE SEQUENCE</scope>
    <source>
        <strain evidence="7">P3-SID899</strain>
    </source>
</reference>
<evidence type="ECO:0000313" key="8">
    <source>
        <dbReference type="Proteomes" id="UP001205867"/>
    </source>
</evidence>
<evidence type="ECO:0000313" key="7">
    <source>
        <dbReference type="EMBL" id="MCV7628564.1"/>
    </source>
</evidence>
<evidence type="ECO:0000256" key="3">
    <source>
        <dbReference type="ARBA" id="ARBA00022692"/>
    </source>
</evidence>
<keyword evidence="4 6" id="KW-1133">Transmembrane helix</keyword>
<dbReference type="Proteomes" id="UP001205867">
    <property type="component" value="Unassembled WGS sequence"/>
</dbReference>
<name>A0AAP3AG70_MICLU</name>
<evidence type="ECO:0008006" key="9">
    <source>
        <dbReference type="Google" id="ProtNLM"/>
    </source>
</evidence>
<dbReference type="EMBL" id="JALXKZ020000006">
    <property type="protein sequence ID" value="MCV7628564.1"/>
    <property type="molecule type" value="Genomic_DNA"/>
</dbReference>
<evidence type="ECO:0000256" key="5">
    <source>
        <dbReference type="ARBA" id="ARBA00023136"/>
    </source>
</evidence>
<evidence type="ECO:0000256" key="1">
    <source>
        <dbReference type="ARBA" id="ARBA00004651"/>
    </source>
</evidence>
<sequence>MAADRMTIGRRDHLLNAVASLLVPAASLLSAPLLARALGPTARGEFTVEQSLILTASSLFGLGISDIVATRWQAFSARHRLRLAYLNVGSALVFSGAGLVYLASAVSPSVLVMGLCLIAGGVFAAALAERGIALSRDDLRGVAAEKLLVVTSRLALTVMAFAFGVLDLTVALVTLVLPQCVGLAYLRVRRWQAQKAASFRPCTAGLGGRLDWWTVLGGSGGVLLVNGIPLVALAAIGPTEVGYFSVCILIAEVFTLVAKPFRDATFTSPYASDWSKLRRLTWSTLAVLVGIGLLASAVMWFAVPLVFGSDFVPAVPAAYVMIIAGVLKGWGYQLNGALTVKGDHRVRAVSTYSAVVVNVLLLFLFAAGGAAGAALACTLAYAVMAGWSAVSLFVSSPKKPEDTTP</sequence>
<feature type="transmembrane region" description="Helical" evidence="6">
    <location>
        <begin position="147"/>
        <end position="166"/>
    </location>
</feature>
<feature type="transmembrane region" description="Helical" evidence="6">
    <location>
        <begin position="53"/>
        <end position="72"/>
    </location>
</feature>
<feature type="transmembrane region" description="Helical" evidence="6">
    <location>
        <begin position="210"/>
        <end position="236"/>
    </location>
</feature>
<feature type="transmembrane region" description="Helical" evidence="6">
    <location>
        <begin position="109"/>
        <end position="127"/>
    </location>
</feature>
<proteinExistence type="predicted"/>
<keyword evidence="3 6" id="KW-0812">Transmembrane</keyword>
<protein>
    <recommendedName>
        <fullName evidence="9">Membrane protein involved in the export of O-antigen and teichoic acid</fullName>
    </recommendedName>
</protein>
<feature type="transmembrane region" description="Helical" evidence="6">
    <location>
        <begin position="84"/>
        <end position="103"/>
    </location>
</feature>